<dbReference type="Pfam" id="PF26138">
    <property type="entry name" value="DUF8040"/>
    <property type="match status" value="1"/>
</dbReference>
<comment type="caution">
    <text evidence="2">The sequence shown here is derived from an EMBL/GenBank/DDBJ whole genome shotgun (WGS) entry which is preliminary data.</text>
</comment>
<proteinExistence type="predicted"/>
<accession>A0ABR2P0C9</accession>
<evidence type="ECO:0000313" key="2">
    <source>
        <dbReference type="EMBL" id="KAK8981845.1"/>
    </source>
</evidence>
<dbReference type="Proteomes" id="UP001396334">
    <property type="component" value="Unassembled WGS sequence"/>
</dbReference>
<reference evidence="2 3" key="1">
    <citation type="journal article" date="2024" name="G3 (Bethesda)">
        <title>Genome assembly of Hibiscus sabdariffa L. provides insights into metabolisms of medicinal natural products.</title>
        <authorList>
            <person name="Kim T."/>
        </authorList>
    </citation>
    <scope>NUCLEOTIDE SEQUENCE [LARGE SCALE GENOMIC DNA]</scope>
    <source>
        <strain evidence="2">TK-2024</strain>
        <tissue evidence="2">Old leaves</tissue>
    </source>
</reference>
<sequence>MGIEEMVAMFFNMVGHAQGNRMIQERFQHSGETEGSAHDARIFDHALTTPNMNFPHPPPGEDMVELDDDDHGSVDPSVRLNVASSTEMDLVRDSIRNQIVEHMKLN</sequence>
<evidence type="ECO:0000313" key="3">
    <source>
        <dbReference type="Proteomes" id="UP001396334"/>
    </source>
</evidence>
<evidence type="ECO:0000259" key="1">
    <source>
        <dbReference type="Pfam" id="PF26138"/>
    </source>
</evidence>
<gene>
    <name evidence="2" type="ORF">V6N11_049337</name>
</gene>
<protein>
    <recommendedName>
        <fullName evidence="1">DUF8040 domain-containing protein</fullName>
    </recommendedName>
</protein>
<keyword evidence="3" id="KW-1185">Reference proteome</keyword>
<feature type="domain" description="DUF8040" evidence="1">
    <location>
        <begin position="2"/>
        <end position="33"/>
    </location>
</feature>
<name>A0ABR2P0C9_9ROSI</name>
<dbReference type="EMBL" id="JBBPBN010000088">
    <property type="protein sequence ID" value="KAK8981845.1"/>
    <property type="molecule type" value="Genomic_DNA"/>
</dbReference>
<organism evidence="2 3">
    <name type="scientific">Hibiscus sabdariffa</name>
    <name type="common">roselle</name>
    <dbReference type="NCBI Taxonomy" id="183260"/>
    <lineage>
        <taxon>Eukaryota</taxon>
        <taxon>Viridiplantae</taxon>
        <taxon>Streptophyta</taxon>
        <taxon>Embryophyta</taxon>
        <taxon>Tracheophyta</taxon>
        <taxon>Spermatophyta</taxon>
        <taxon>Magnoliopsida</taxon>
        <taxon>eudicotyledons</taxon>
        <taxon>Gunneridae</taxon>
        <taxon>Pentapetalae</taxon>
        <taxon>rosids</taxon>
        <taxon>malvids</taxon>
        <taxon>Malvales</taxon>
        <taxon>Malvaceae</taxon>
        <taxon>Malvoideae</taxon>
        <taxon>Hibiscus</taxon>
    </lineage>
</organism>
<dbReference type="InterPro" id="IPR058353">
    <property type="entry name" value="DUF8040"/>
</dbReference>